<dbReference type="CDD" id="cd00609">
    <property type="entry name" value="AAT_like"/>
    <property type="match status" value="1"/>
</dbReference>
<reference evidence="14 15" key="1">
    <citation type="submission" date="2018-06" db="EMBL/GenBank/DDBJ databases">
        <title>Genomic Encyclopedia of Type Strains, Phase III (KMG-III): the genomes of soil and plant-associated and newly described type strains.</title>
        <authorList>
            <person name="Whitman W."/>
        </authorList>
    </citation>
    <scope>NUCLEOTIDE SEQUENCE [LARGE SCALE GENOMIC DNA]</scope>
    <source>
        <strain evidence="14 15">CGMCC 1.12504</strain>
    </source>
</reference>
<dbReference type="InterPro" id="IPR015421">
    <property type="entry name" value="PyrdxlP-dep_Trfase_major"/>
</dbReference>
<dbReference type="InterPro" id="IPR015424">
    <property type="entry name" value="PyrdxlP-dep_Trfase"/>
</dbReference>
<evidence type="ECO:0000256" key="4">
    <source>
        <dbReference type="ARBA" id="ARBA00007970"/>
    </source>
</evidence>
<evidence type="ECO:0000259" key="13">
    <source>
        <dbReference type="Pfam" id="PF00155"/>
    </source>
</evidence>
<dbReference type="PROSITE" id="PS00599">
    <property type="entry name" value="AA_TRANSFER_CLASS_2"/>
    <property type="match status" value="1"/>
</dbReference>
<evidence type="ECO:0000256" key="8">
    <source>
        <dbReference type="ARBA" id="ARBA00022679"/>
    </source>
</evidence>
<dbReference type="UniPathway" id="UPA00031">
    <property type="reaction ID" value="UER00012"/>
</dbReference>
<dbReference type="Gene3D" id="3.90.1150.10">
    <property type="entry name" value="Aspartate Aminotransferase, domain 1"/>
    <property type="match status" value="1"/>
</dbReference>
<dbReference type="Gene3D" id="3.40.640.10">
    <property type="entry name" value="Type I PLP-dependent aspartate aminotransferase-like (Major domain)"/>
    <property type="match status" value="1"/>
</dbReference>
<keyword evidence="9 12" id="KW-0663">Pyridoxal phosphate</keyword>
<keyword evidence="15" id="KW-1185">Reference proteome</keyword>
<evidence type="ECO:0000256" key="2">
    <source>
        <dbReference type="ARBA" id="ARBA00005011"/>
    </source>
</evidence>
<evidence type="ECO:0000256" key="10">
    <source>
        <dbReference type="ARBA" id="ARBA00023102"/>
    </source>
</evidence>
<evidence type="ECO:0000256" key="7">
    <source>
        <dbReference type="ARBA" id="ARBA00022605"/>
    </source>
</evidence>
<keyword evidence="7 12" id="KW-0028">Amino-acid biosynthesis</keyword>
<sequence length="353" mass="39748">MNKNITPISTFSIENIVRKSILKMKPYSSARDEFKEFETKVVFLDANENPFSNGYNRYPDPQQKQLKTLLAKQKKVSLNQILVGNGSDEVLDLLFRAFCEPNQDNVITLPPTYGMYGVLADLNAIENKEILLTDAFEPNVGEILKAVSENTKIIFLCSPNNPTGNSFSDESILYLLKNFNGLVVLDEAYIDFSSKESWLSELNDFPNLVIIQTLSKAYGLAGLRIGIVYASEEIISILNKIKPPYNLNTASQEIALKKLNQNTLAAQLKKLISERENVINSLKSITFIERIFPSDANFILVKVDDATLRYNQLIQAGIVIRNRSNQPLCENCLRITIGTKEENNQLITILKSL</sequence>
<dbReference type="Proteomes" id="UP000249518">
    <property type="component" value="Unassembled WGS sequence"/>
</dbReference>
<gene>
    <name evidence="12" type="primary">hisC</name>
    <name evidence="14" type="ORF">B0I10_11332</name>
</gene>
<evidence type="ECO:0000256" key="5">
    <source>
        <dbReference type="ARBA" id="ARBA00011738"/>
    </source>
</evidence>
<comment type="subunit">
    <text evidence="5 12">Homodimer.</text>
</comment>
<dbReference type="PANTHER" id="PTHR42885">
    <property type="entry name" value="HISTIDINOL-PHOSPHATE AMINOTRANSFERASE-RELATED"/>
    <property type="match status" value="1"/>
</dbReference>
<dbReference type="NCBIfam" id="TIGR01141">
    <property type="entry name" value="hisC"/>
    <property type="match status" value="1"/>
</dbReference>
<keyword evidence="6 12" id="KW-0032">Aminotransferase</keyword>
<dbReference type="InterPro" id="IPR001917">
    <property type="entry name" value="Aminotrans_II_pyridoxalP_BS"/>
</dbReference>
<evidence type="ECO:0000256" key="9">
    <source>
        <dbReference type="ARBA" id="ARBA00022898"/>
    </source>
</evidence>
<keyword evidence="8 12" id="KW-0808">Transferase</keyword>
<dbReference type="RefSeq" id="WP_245942993.1">
    <property type="nucleotide sequence ID" value="NZ_QLSV01000013.1"/>
</dbReference>
<dbReference type="Pfam" id="PF00155">
    <property type="entry name" value="Aminotran_1_2"/>
    <property type="match status" value="1"/>
</dbReference>
<dbReference type="GO" id="GO:0030170">
    <property type="term" value="F:pyridoxal phosphate binding"/>
    <property type="evidence" value="ECO:0007669"/>
    <property type="project" value="InterPro"/>
</dbReference>
<comment type="caution">
    <text evidence="14">The sequence shown here is derived from an EMBL/GenBank/DDBJ whole genome shotgun (WGS) entry which is preliminary data.</text>
</comment>
<comment type="pathway">
    <text evidence="2 12">Amino-acid biosynthesis; L-histidine biosynthesis; L-histidine from 5-phospho-alpha-D-ribose 1-diphosphate: step 7/9.</text>
</comment>
<evidence type="ECO:0000313" key="15">
    <source>
        <dbReference type="Proteomes" id="UP000249518"/>
    </source>
</evidence>
<dbReference type="InterPro" id="IPR015422">
    <property type="entry name" value="PyrdxlP-dep_Trfase_small"/>
</dbReference>
<dbReference type="GO" id="GO:0004400">
    <property type="term" value="F:histidinol-phosphate transaminase activity"/>
    <property type="evidence" value="ECO:0007669"/>
    <property type="project" value="UniProtKB-UniRule"/>
</dbReference>
<comment type="similarity">
    <text evidence="4 12">Belongs to the class-II pyridoxal-phosphate-dependent aminotransferase family. Histidinol-phosphate aminotransferase subfamily.</text>
</comment>
<feature type="domain" description="Aminotransferase class I/classII large" evidence="13">
    <location>
        <begin position="52"/>
        <end position="348"/>
    </location>
</feature>
<protein>
    <recommendedName>
        <fullName evidence="12">Histidinol-phosphate aminotransferase</fullName>
        <ecNumber evidence="12">2.6.1.9</ecNumber>
    </recommendedName>
    <alternativeName>
        <fullName evidence="12">Imidazole acetol-phosphate transaminase</fullName>
    </alternativeName>
</protein>
<dbReference type="AlphaFoldDB" id="A0A328WP26"/>
<evidence type="ECO:0000256" key="1">
    <source>
        <dbReference type="ARBA" id="ARBA00001933"/>
    </source>
</evidence>
<name>A0A328WP26_9FLAO</name>
<dbReference type="InterPro" id="IPR005861">
    <property type="entry name" value="HisP_aminotrans"/>
</dbReference>
<accession>A0A328WP26</accession>
<evidence type="ECO:0000313" key="14">
    <source>
        <dbReference type="EMBL" id="RAR46916.1"/>
    </source>
</evidence>
<comment type="cofactor">
    <cofactor evidence="1 12">
        <name>pyridoxal 5'-phosphate</name>
        <dbReference type="ChEBI" id="CHEBI:597326"/>
    </cofactor>
</comment>
<comment type="catalytic activity">
    <reaction evidence="11 12">
        <text>L-histidinol phosphate + 2-oxoglutarate = 3-(imidazol-4-yl)-2-oxopropyl phosphate + L-glutamate</text>
        <dbReference type="Rhea" id="RHEA:23744"/>
        <dbReference type="ChEBI" id="CHEBI:16810"/>
        <dbReference type="ChEBI" id="CHEBI:29985"/>
        <dbReference type="ChEBI" id="CHEBI:57766"/>
        <dbReference type="ChEBI" id="CHEBI:57980"/>
        <dbReference type="EC" id="2.6.1.9"/>
    </reaction>
</comment>
<dbReference type="SUPFAM" id="SSF53383">
    <property type="entry name" value="PLP-dependent transferases"/>
    <property type="match status" value="1"/>
</dbReference>
<feature type="modified residue" description="N6-(pyridoxal phosphate)lysine" evidence="12">
    <location>
        <position position="216"/>
    </location>
</feature>
<dbReference type="PANTHER" id="PTHR42885:SF2">
    <property type="entry name" value="HISTIDINOL-PHOSPHATE AMINOTRANSFERASE"/>
    <property type="match status" value="1"/>
</dbReference>
<dbReference type="EC" id="2.6.1.9" evidence="12"/>
<evidence type="ECO:0000256" key="3">
    <source>
        <dbReference type="ARBA" id="ARBA00005189"/>
    </source>
</evidence>
<evidence type="ECO:0000256" key="6">
    <source>
        <dbReference type="ARBA" id="ARBA00022576"/>
    </source>
</evidence>
<evidence type="ECO:0000256" key="12">
    <source>
        <dbReference type="HAMAP-Rule" id="MF_01023"/>
    </source>
</evidence>
<dbReference type="EMBL" id="QLSV01000013">
    <property type="protein sequence ID" value="RAR46916.1"/>
    <property type="molecule type" value="Genomic_DNA"/>
</dbReference>
<comment type="pathway">
    <text evidence="3">Lipid metabolism.</text>
</comment>
<dbReference type="HAMAP" id="MF_01023">
    <property type="entry name" value="HisC_aminotrans_2"/>
    <property type="match status" value="1"/>
</dbReference>
<dbReference type="GO" id="GO:0000105">
    <property type="term" value="P:L-histidine biosynthetic process"/>
    <property type="evidence" value="ECO:0007669"/>
    <property type="project" value="UniProtKB-UniRule"/>
</dbReference>
<evidence type="ECO:0000256" key="11">
    <source>
        <dbReference type="ARBA" id="ARBA00047481"/>
    </source>
</evidence>
<proteinExistence type="inferred from homology"/>
<dbReference type="InterPro" id="IPR004839">
    <property type="entry name" value="Aminotransferase_I/II_large"/>
</dbReference>
<keyword evidence="10 12" id="KW-0368">Histidine biosynthesis</keyword>
<organism evidence="14 15">
    <name type="scientific">Flavobacterium lacus</name>
    <dbReference type="NCBI Taxonomy" id="1353778"/>
    <lineage>
        <taxon>Bacteria</taxon>
        <taxon>Pseudomonadati</taxon>
        <taxon>Bacteroidota</taxon>
        <taxon>Flavobacteriia</taxon>
        <taxon>Flavobacteriales</taxon>
        <taxon>Flavobacteriaceae</taxon>
        <taxon>Flavobacterium</taxon>
    </lineage>
</organism>